<feature type="domain" description="Peptidase A1" evidence="5">
    <location>
        <begin position="47"/>
        <end position="402"/>
    </location>
</feature>
<feature type="signal peptide" evidence="4">
    <location>
        <begin position="1"/>
        <end position="18"/>
    </location>
</feature>
<dbReference type="PANTHER" id="PTHR47966:SF51">
    <property type="entry name" value="BETA-SITE APP-CLEAVING ENZYME, ISOFORM A-RELATED"/>
    <property type="match status" value="1"/>
</dbReference>
<dbReference type="GO" id="GO:0004190">
    <property type="term" value="F:aspartic-type endopeptidase activity"/>
    <property type="evidence" value="ECO:0007669"/>
    <property type="project" value="InterPro"/>
</dbReference>
<dbReference type="PANTHER" id="PTHR47966">
    <property type="entry name" value="BETA-SITE APP-CLEAVING ENZYME, ISOFORM A-RELATED"/>
    <property type="match status" value="1"/>
</dbReference>
<name>A0A8H7ETW9_9FUNG</name>
<dbReference type="CDD" id="cd05471">
    <property type="entry name" value="pepsin_like"/>
    <property type="match status" value="1"/>
</dbReference>
<evidence type="ECO:0000256" key="1">
    <source>
        <dbReference type="ARBA" id="ARBA00007447"/>
    </source>
</evidence>
<organism evidence="6 7">
    <name type="scientific">Apophysomyces ossiformis</name>
    <dbReference type="NCBI Taxonomy" id="679940"/>
    <lineage>
        <taxon>Eukaryota</taxon>
        <taxon>Fungi</taxon>
        <taxon>Fungi incertae sedis</taxon>
        <taxon>Mucoromycota</taxon>
        <taxon>Mucoromycotina</taxon>
        <taxon>Mucoromycetes</taxon>
        <taxon>Mucorales</taxon>
        <taxon>Mucorineae</taxon>
        <taxon>Mucoraceae</taxon>
        <taxon>Apophysomyces</taxon>
    </lineage>
</organism>
<evidence type="ECO:0000256" key="4">
    <source>
        <dbReference type="SAM" id="SignalP"/>
    </source>
</evidence>
<evidence type="ECO:0000313" key="6">
    <source>
        <dbReference type="EMBL" id="KAF7730595.1"/>
    </source>
</evidence>
<dbReference type="InterPro" id="IPR001461">
    <property type="entry name" value="Aspartic_peptidase_A1"/>
</dbReference>
<dbReference type="PRINTS" id="PR00792">
    <property type="entry name" value="PEPSIN"/>
</dbReference>
<keyword evidence="2" id="KW-1015">Disulfide bond</keyword>
<dbReference type="SUPFAM" id="SSF50630">
    <property type="entry name" value="Acid proteases"/>
    <property type="match status" value="1"/>
</dbReference>
<dbReference type="InterPro" id="IPR033121">
    <property type="entry name" value="PEPTIDASE_A1"/>
</dbReference>
<feature type="disulfide bond" evidence="2">
    <location>
        <begin position="324"/>
        <end position="365"/>
    </location>
</feature>
<evidence type="ECO:0000313" key="7">
    <source>
        <dbReference type="Proteomes" id="UP000605846"/>
    </source>
</evidence>
<dbReference type="PROSITE" id="PS51767">
    <property type="entry name" value="PEPTIDASE_A1"/>
    <property type="match status" value="1"/>
</dbReference>
<dbReference type="Gene3D" id="2.40.70.10">
    <property type="entry name" value="Acid Proteases"/>
    <property type="match status" value="2"/>
</dbReference>
<evidence type="ECO:0000256" key="3">
    <source>
        <dbReference type="SAM" id="MobiDB-lite"/>
    </source>
</evidence>
<accession>A0A8H7ETW9</accession>
<feature type="chain" id="PRO_5034695890" description="Peptidase A1 domain-containing protein" evidence="4">
    <location>
        <begin position="19"/>
        <end position="429"/>
    </location>
</feature>
<evidence type="ECO:0000256" key="2">
    <source>
        <dbReference type="PIRSR" id="PIRSR601461-2"/>
    </source>
</evidence>
<keyword evidence="4" id="KW-0732">Signal</keyword>
<keyword evidence="7" id="KW-1185">Reference proteome</keyword>
<reference evidence="6" key="1">
    <citation type="submission" date="2020-01" db="EMBL/GenBank/DDBJ databases">
        <title>Genome Sequencing of Three Apophysomyces-Like Fungal Strains Confirms a Novel Fungal Genus in the Mucoromycota with divergent Burkholderia-like Endosymbiotic Bacteria.</title>
        <authorList>
            <person name="Stajich J.E."/>
            <person name="Macias A.M."/>
            <person name="Carter-House D."/>
            <person name="Lovett B."/>
            <person name="Kasson L.R."/>
            <person name="Berry K."/>
            <person name="Grigoriev I."/>
            <person name="Chang Y."/>
            <person name="Spatafora J."/>
            <person name="Kasson M.T."/>
        </authorList>
    </citation>
    <scope>NUCLEOTIDE SEQUENCE</scope>
    <source>
        <strain evidence="6">NRRL A-21654</strain>
    </source>
</reference>
<evidence type="ECO:0000259" key="5">
    <source>
        <dbReference type="PROSITE" id="PS51767"/>
    </source>
</evidence>
<dbReference type="OrthoDB" id="15189at2759"/>
<dbReference type="EMBL" id="JABAYA010000015">
    <property type="protein sequence ID" value="KAF7730595.1"/>
    <property type="molecule type" value="Genomic_DNA"/>
</dbReference>
<comment type="similarity">
    <text evidence="1">Belongs to the peptidase A1 family.</text>
</comment>
<dbReference type="Pfam" id="PF00026">
    <property type="entry name" value="Asp"/>
    <property type="match status" value="2"/>
</dbReference>
<protein>
    <recommendedName>
        <fullName evidence="5">Peptidase A1 domain-containing protein</fullName>
    </recommendedName>
</protein>
<dbReference type="InterPro" id="IPR021109">
    <property type="entry name" value="Peptidase_aspartic_dom_sf"/>
</dbReference>
<feature type="region of interest" description="Disordered" evidence="3">
    <location>
        <begin position="410"/>
        <end position="429"/>
    </location>
</feature>
<dbReference type="AlphaFoldDB" id="A0A8H7ETW9"/>
<feature type="disulfide bond" evidence="2">
    <location>
        <begin position="78"/>
        <end position="83"/>
    </location>
</feature>
<sequence>MRCSILLISAAITCLAAADDLTRIPLYRRWNKPDIRKESMIIDDGLLVAKVEVGTPAQTFPVLFNTDTSLTWVPSNKCHSSECKDHASYNSGASKSAVNLHSKKEVKFSQGKCVDVELYKDTVTVAGLKVPNLLIGAAYSVTGIGDEHYLGMLGLGGYTDDGAVNLNVTGKRTSFGSHEISARQFSGGSPGFAGGAFENGFGHADQMYGIAADSNGFYQKRWHEPQAQFILGGIDHSLYKGEIAYMNLPTCDYGESRYWKTHLKCVKLGKNGDIKIDIKLAHKALATFSTGTDFISAPAKQADLLHKVIGAHYNNKTHTYQLKCCEAEKLPDLTFTFDGYQVTLPASIWTKKINDGKSRKGEEMCYTTIRRNTDEKNWTLGGSFLNNFYHIYDYGNKRLGLAELKGKSKASIHKAGSRHNRSKKHTKKN</sequence>
<gene>
    <name evidence="6" type="ORF">EC973_001977</name>
</gene>
<comment type="caution">
    <text evidence="6">The sequence shown here is derived from an EMBL/GenBank/DDBJ whole genome shotgun (WGS) entry which is preliminary data.</text>
</comment>
<dbReference type="GO" id="GO:0006508">
    <property type="term" value="P:proteolysis"/>
    <property type="evidence" value="ECO:0007669"/>
    <property type="project" value="InterPro"/>
</dbReference>
<dbReference type="InterPro" id="IPR034164">
    <property type="entry name" value="Pepsin-like_dom"/>
</dbReference>
<proteinExistence type="inferred from homology"/>
<dbReference type="Proteomes" id="UP000605846">
    <property type="component" value="Unassembled WGS sequence"/>
</dbReference>